<reference evidence="1" key="1">
    <citation type="journal article" date="2019" name="Sci. Rep.">
        <title>Draft genome of Tanacetum cinerariifolium, the natural source of mosquito coil.</title>
        <authorList>
            <person name="Yamashiro T."/>
            <person name="Shiraishi A."/>
            <person name="Satake H."/>
            <person name="Nakayama K."/>
        </authorList>
    </citation>
    <scope>NUCLEOTIDE SEQUENCE</scope>
</reference>
<protein>
    <submittedName>
        <fullName evidence="1">Uncharacterized protein</fullName>
    </submittedName>
</protein>
<sequence>MPQEPIIFNQDPGENSSQSPPHIDHHCCYGCGDSLDGIFCQRCTCESCGKGAHYGYNCPLKVLIIFNSEPCHNQNVEEFPQTLPSFHPTCYFGDGNSFAYDSTPNLVNDSPNVSNPPSQPSMYSYEFCGNNAQYGHDCPPQVPFIYNPEPCPHETFQCQPMNYYEPNSCYDSSGFDNFLPSQSVIDHLNLQQIINDSMIKLRGMFQAWLQQRKDQVVNLDSYSPKPLQCRKIPIYYDDDDDEESSTPLRDIIISELPPYEFIKSSVENLFPNPSEYEDERECDVPVCDDFTTFSNLLFDADEDFSSSDDKSFSNEDIPKEIYSNPIFDEEIISIKIDPHHFDAKSDLIESLLNRDSSIIFSSKIDSLLDEFAGELIFLKSIPSGIDEADCYPEEEIRLIEKLLYDNSSPRPPEELNYENSDAVIESFSPSPIPVEDSDPFMEEIDLFLTSDGSIPPSIDSDYSDSEGDNLFPKRLLHDDPIPLLNILDFSNVVRIFPPFFTYPVTSLILLSSGSEDIIFDPGISDYHFSYLEPDVSHRSGTFMKFNVYPNHLNESSMEIFSSTCSPMDQ</sequence>
<gene>
    <name evidence="1" type="ORF">Tci_036653</name>
</gene>
<comment type="caution">
    <text evidence="1">The sequence shown here is derived from an EMBL/GenBank/DDBJ whole genome shotgun (WGS) entry which is preliminary data.</text>
</comment>
<dbReference type="AlphaFoldDB" id="A0A6L2LWZ0"/>
<organism evidence="1">
    <name type="scientific">Tanacetum cinerariifolium</name>
    <name type="common">Dalmatian daisy</name>
    <name type="synonym">Chrysanthemum cinerariifolium</name>
    <dbReference type="NCBI Taxonomy" id="118510"/>
    <lineage>
        <taxon>Eukaryota</taxon>
        <taxon>Viridiplantae</taxon>
        <taxon>Streptophyta</taxon>
        <taxon>Embryophyta</taxon>
        <taxon>Tracheophyta</taxon>
        <taxon>Spermatophyta</taxon>
        <taxon>Magnoliopsida</taxon>
        <taxon>eudicotyledons</taxon>
        <taxon>Gunneridae</taxon>
        <taxon>Pentapetalae</taxon>
        <taxon>asterids</taxon>
        <taxon>campanulids</taxon>
        <taxon>Asterales</taxon>
        <taxon>Asteraceae</taxon>
        <taxon>Asteroideae</taxon>
        <taxon>Anthemideae</taxon>
        <taxon>Anthemidinae</taxon>
        <taxon>Tanacetum</taxon>
    </lineage>
</organism>
<dbReference type="EMBL" id="BKCJ010005063">
    <property type="protein sequence ID" value="GEU64675.1"/>
    <property type="molecule type" value="Genomic_DNA"/>
</dbReference>
<name>A0A6L2LWZ0_TANCI</name>
<evidence type="ECO:0000313" key="1">
    <source>
        <dbReference type="EMBL" id="GEU64675.1"/>
    </source>
</evidence>
<accession>A0A6L2LWZ0</accession>
<proteinExistence type="predicted"/>